<evidence type="ECO:0000313" key="14">
    <source>
        <dbReference type="EMBL" id="MDA7416770.1"/>
    </source>
</evidence>
<keyword evidence="4 10" id="KW-1003">Cell membrane</keyword>
<dbReference type="PANTHER" id="PTHR38831:SF1">
    <property type="entry name" value="TYPE II SECRETION SYSTEM PROTEIN K-RELATED"/>
    <property type="match status" value="1"/>
</dbReference>
<dbReference type="Pfam" id="PF03934">
    <property type="entry name" value="T2SSK"/>
    <property type="match status" value="1"/>
</dbReference>
<evidence type="ECO:0000256" key="1">
    <source>
        <dbReference type="ARBA" id="ARBA00004533"/>
    </source>
</evidence>
<dbReference type="InterPro" id="IPR049031">
    <property type="entry name" value="T2SSK_SAM-like_1st"/>
</dbReference>
<gene>
    <name evidence="14" type="primary">gspK</name>
    <name evidence="14" type="ORF">PGB34_10380</name>
</gene>
<evidence type="ECO:0000256" key="8">
    <source>
        <dbReference type="ARBA" id="ARBA00022989"/>
    </source>
</evidence>
<dbReference type="PIRSF" id="PIRSF002786">
    <property type="entry name" value="XcpX"/>
    <property type="match status" value="1"/>
</dbReference>
<feature type="domain" description="T2SS protein K second SAM-like" evidence="12">
    <location>
        <begin position="255"/>
        <end position="305"/>
    </location>
</feature>
<dbReference type="Pfam" id="PF21687">
    <property type="entry name" value="T2SSK_1st"/>
    <property type="match status" value="1"/>
</dbReference>
<feature type="compositionally biased region" description="Low complexity" evidence="11">
    <location>
        <begin position="206"/>
        <end position="219"/>
    </location>
</feature>
<comment type="caution">
    <text evidence="14">The sequence shown here is derived from an EMBL/GenBank/DDBJ whole genome shotgun (WGS) entry which is preliminary data.</text>
</comment>
<evidence type="ECO:0000256" key="9">
    <source>
        <dbReference type="ARBA" id="ARBA00023136"/>
    </source>
</evidence>
<keyword evidence="15" id="KW-1185">Reference proteome</keyword>
<keyword evidence="3 10" id="KW-0813">Transport</keyword>
<dbReference type="Gene3D" id="3.30.1300.30">
    <property type="entry name" value="GSPII I/J protein-like"/>
    <property type="match status" value="1"/>
</dbReference>
<dbReference type="InterPro" id="IPR038072">
    <property type="entry name" value="GspK_central_sf"/>
</dbReference>
<dbReference type="GO" id="GO:0009306">
    <property type="term" value="P:protein secretion"/>
    <property type="evidence" value="ECO:0007669"/>
    <property type="project" value="InterPro"/>
</dbReference>
<evidence type="ECO:0000259" key="13">
    <source>
        <dbReference type="Pfam" id="PF21687"/>
    </source>
</evidence>
<keyword evidence="6" id="KW-0812">Transmembrane</keyword>
<name>A0AAE3N733_9BURK</name>
<protein>
    <recommendedName>
        <fullName evidence="10">Type II secretion system protein K</fullName>
    </recommendedName>
</protein>
<reference evidence="14" key="1">
    <citation type="submission" date="2023-01" db="EMBL/GenBank/DDBJ databases">
        <title>Xenophilus mangrovi sp. nov., isolated from soil of Mangrove nature reserve.</title>
        <authorList>
            <person name="Xu S."/>
            <person name="Liu Z."/>
            <person name="Xu Y."/>
        </authorList>
    </citation>
    <scope>NUCLEOTIDE SEQUENCE</scope>
    <source>
        <strain evidence="14">YW8</strain>
    </source>
</reference>
<evidence type="ECO:0000259" key="12">
    <source>
        <dbReference type="Pfam" id="PF03934"/>
    </source>
</evidence>
<comment type="similarity">
    <text evidence="2 10">Belongs to the GSP K family.</text>
</comment>
<sequence>MSPLRTTRPRGQHQRGAALLVALLTVTLVATFAAAALWQQWRATEVEAAERSRLQSAWVLVGALDWSRLILREDALADARIKAGASGSGAGESTKGPADHLGEPWAIPLADVQLRDFLSADQNVAAEQLEGLPEAFLSGSIVDAQSKLNVRNLVANGQPSAQAVAAFQKLFQLLGLPADQVMTLVQGLLRVWPAAPPKTDGQGGEPPATATAAAPDANAPLPPSRVQDLVWLGLPQSTVEAIRPYVTVLPVATTVNINTASVEVLTASADKLDMATAQRLVAHRQREYFDTLQMANALLPSGSAQLSSAMHNVSTQYFEVQGRLRLDRLWVQEQSLLHRNANNLQVLWRDRGAGTDAPPP</sequence>
<dbReference type="InterPro" id="IPR049179">
    <property type="entry name" value="T2SSK_SAM-like_2nd"/>
</dbReference>
<dbReference type="Proteomes" id="UP001212602">
    <property type="component" value="Unassembled WGS sequence"/>
</dbReference>
<dbReference type="InterPro" id="IPR045584">
    <property type="entry name" value="Pilin-like"/>
</dbReference>
<evidence type="ECO:0000256" key="7">
    <source>
        <dbReference type="ARBA" id="ARBA00022927"/>
    </source>
</evidence>
<keyword evidence="7" id="KW-0653">Protein transport</keyword>
<dbReference type="Gene3D" id="1.10.40.60">
    <property type="entry name" value="EpsJ-like"/>
    <property type="match status" value="2"/>
</dbReference>
<evidence type="ECO:0000256" key="4">
    <source>
        <dbReference type="ARBA" id="ARBA00022475"/>
    </source>
</evidence>
<evidence type="ECO:0000256" key="6">
    <source>
        <dbReference type="ARBA" id="ARBA00022692"/>
    </source>
</evidence>
<dbReference type="AlphaFoldDB" id="A0AAE3N733"/>
<dbReference type="EMBL" id="JAQIPB010000003">
    <property type="protein sequence ID" value="MDA7416770.1"/>
    <property type="molecule type" value="Genomic_DNA"/>
</dbReference>
<dbReference type="PANTHER" id="PTHR38831">
    <property type="entry name" value="TYPE II SECRETION SYSTEM PROTEIN K"/>
    <property type="match status" value="1"/>
</dbReference>
<dbReference type="InterPro" id="IPR005628">
    <property type="entry name" value="GspK"/>
</dbReference>
<evidence type="ECO:0000256" key="11">
    <source>
        <dbReference type="SAM" id="MobiDB-lite"/>
    </source>
</evidence>
<dbReference type="SUPFAM" id="SSF54523">
    <property type="entry name" value="Pili subunits"/>
    <property type="match status" value="1"/>
</dbReference>
<dbReference type="NCBIfam" id="NF037980">
    <property type="entry name" value="T2SS_GspK"/>
    <property type="match status" value="1"/>
</dbReference>
<dbReference type="GO" id="GO:0005886">
    <property type="term" value="C:plasma membrane"/>
    <property type="evidence" value="ECO:0007669"/>
    <property type="project" value="UniProtKB-SubCell"/>
</dbReference>
<evidence type="ECO:0000256" key="2">
    <source>
        <dbReference type="ARBA" id="ARBA00007246"/>
    </source>
</evidence>
<comment type="subcellular location">
    <subcellularLocation>
        <location evidence="1 10">Cell inner membrane</location>
    </subcellularLocation>
</comment>
<feature type="domain" description="T2SS protein K first SAM-like" evidence="13">
    <location>
        <begin position="146"/>
        <end position="250"/>
    </location>
</feature>
<keyword evidence="5 10" id="KW-0997">Cell inner membrane</keyword>
<feature type="region of interest" description="Disordered" evidence="11">
    <location>
        <begin position="196"/>
        <end position="219"/>
    </location>
</feature>
<evidence type="ECO:0000256" key="10">
    <source>
        <dbReference type="PIRNR" id="PIRNR002786"/>
    </source>
</evidence>
<proteinExistence type="inferred from homology"/>
<dbReference type="SUPFAM" id="SSF158544">
    <property type="entry name" value="GspK insert domain-like"/>
    <property type="match status" value="1"/>
</dbReference>
<evidence type="ECO:0000313" key="15">
    <source>
        <dbReference type="Proteomes" id="UP001212602"/>
    </source>
</evidence>
<organism evidence="14 15">
    <name type="scientific">Xenophilus arseniciresistens</name>
    <dbReference type="NCBI Taxonomy" id="1283306"/>
    <lineage>
        <taxon>Bacteria</taxon>
        <taxon>Pseudomonadati</taxon>
        <taxon>Pseudomonadota</taxon>
        <taxon>Betaproteobacteria</taxon>
        <taxon>Burkholderiales</taxon>
        <taxon>Comamonadaceae</taxon>
        <taxon>Xenophilus</taxon>
    </lineage>
</organism>
<dbReference type="RefSeq" id="WP_271428000.1">
    <property type="nucleotide sequence ID" value="NZ_JAQIPB010000003.1"/>
</dbReference>
<keyword evidence="9 10" id="KW-0472">Membrane</keyword>
<accession>A0AAE3N733</accession>
<keyword evidence="8" id="KW-1133">Transmembrane helix</keyword>
<evidence type="ECO:0000256" key="3">
    <source>
        <dbReference type="ARBA" id="ARBA00022448"/>
    </source>
</evidence>
<evidence type="ECO:0000256" key="5">
    <source>
        <dbReference type="ARBA" id="ARBA00022519"/>
    </source>
</evidence>